<evidence type="ECO:0000313" key="3">
    <source>
        <dbReference type="Proteomes" id="UP000479710"/>
    </source>
</evidence>
<accession>A0A6G1CAF2</accession>
<dbReference type="EMBL" id="SPHZ02000010">
    <property type="protein sequence ID" value="KAF0897076.1"/>
    <property type="molecule type" value="Genomic_DNA"/>
</dbReference>
<protein>
    <submittedName>
        <fullName evidence="2">Uncharacterized protein</fullName>
    </submittedName>
</protein>
<gene>
    <name evidence="2" type="ORF">E2562_033627</name>
</gene>
<reference evidence="2 3" key="1">
    <citation type="submission" date="2019-11" db="EMBL/GenBank/DDBJ databases">
        <title>Whole genome sequence of Oryza granulata.</title>
        <authorList>
            <person name="Li W."/>
        </authorList>
    </citation>
    <scope>NUCLEOTIDE SEQUENCE [LARGE SCALE GENOMIC DNA]</scope>
    <source>
        <strain evidence="3">cv. Menghai</strain>
        <tissue evidence="2">Leaf</tissue>
    </source>
</reference>
<proteinExistence type="predicted"/>
<dbReference type="AlphaFoldDB" id="A0A6G1CAF2"/>
<name>A0A6G1CAF2_9ORYZ</name>
<feature type="region of interest" description="Disordered" evidence="1">
    <location>
        <begin position="1"/>
        <end position="44"/>
    </location>
</feature>
<dbReference type="Proteomes" id="UP000479710">
    <property type="component" value="Unassembled WGS sequence"/>
</dbReference>
<feature type="compositionally biased region" description="Basic and acidic residues" evidence="1">
    <location>
        <begin position="12"/>
        <end position="23"/>
    </location>
</feature>
<sequence>MSATSSLVSVGEEGRRGRDEKWGTETPEPTHLPSSSAGHIDRRANAHDSTRIVYSDYPCSWQGADYSRRCANYPDYSLHSSTRESVDYLARCAECSASYDDHSYSC</sequence>
<keyword evidence="3" id="KW-1185">Reference proteome</keyword>
<organism evidence="2 3">
    <name type="scientific">Oryza meyeriana var. granulata</name>
    <dbReference type="NCBI Taxonomy" id="110450"/>
    <lineage>
        <taxon>Eukaryota</taxon>
        <taxon>Viridiplantae</taxon>
        <taxon>Streptophyta</taxon>
        <taxon>Embryophyta</taxon>
        <taxon>Tracheophyta</taxon>
        <taxon>Spermatophyta</taxon>
        <taxon>Magnoliopsida</taxon>
        <taxon>Liliopsida</taxon>
        <taxon>Poales</taxon>
        <taxon>Poaceae</taxon>
        <taxon>BOP clade</taxon>
        <taxon>Oryzoideae</taxon>
        <taxon>Oryzeae</taxon>
        <taxon>Oryzinae</taxon>
        <taxon>Oryza</taxon>
        <taxon>Oryza meyeriana</taxon>
    </lineage>
</organism>
<comment type="caution">
    <text evidence="2">The sequence shown here is derived from an EMBL/GenBank/DDBJ whole genome shotgun (WGS) entry which is preliminary data.</text>
</comment>
<evidence type="ECO:0000313" key="2">
    <source>
        <dbReference type="EMBL" id="KAF0897076.1"/>
    </source>
</evidence>
<evidence type="ECO:0000256" key="1">
    <source>
        <dbReference type="SAM" id="MobiDB-lite"/>
    </source>
</evidence>